<dbReference type="RefSeq" id="YP_010671921.1">
    <property type="nucleotide sequence ID" value="NC_070973.1"/>
</dbReference>
<protein>
    <submittedName>
        <fullName evidence="1">Uncharacterized protein</fullName>
    </submittedName>
</protein>
<proteinExistence type="predicted"/>
<organism evidence="1 2">
    <name type="scientific">Cronobacter phage A24</name>
    <dbReference type="NCBI Taxonomy" id="2795745"/>
    <lineage>
        <taxon>Viruses</taxon>
        <taxon>Duplodnaviria</taxon>
        <taxon>Heunggongvirae</taxon>
        <taxon>Uroviricota</taxon>
        <taxon>Caudoviricetes</taxon>
        <taxon>Grimontviridae</taxon>
        <taxon>Crifsvirus</taxon>
        <taxon>Crifsvirus A24</taxon>
    </lineage>
</organism>
<evidence type="ECO:0000313" key="1">
    <source>
        <dbReference type="EMBL" id="QQG33673.1"/>
    </source>
</evidence>
<reference evidence="1 2" key="1">
    <citation type="submission" date="2020-12" db="EMBL/GenBank/DDBJ databases">
        <authorList>
            <person name="Luo D."/>
            <person name="Li C."/>
            <person name="Zeng H."/>
        </authorList>
    </citation>
    <scope>NUCLEOTIDE SEQUENCE [LARGE SCALE GENOMIC DNA]</scope>
</reference>
<accession>A0A7T5QXP4</accession>
<dbReference type="EMBL" id="MW343794">
    <property type="protein sequence ID" value="QQG33673.1"/>
    <property type="molecule type" value="Genomic_DNA"/>
</dbReference>
<keyword evidence="2" id="KW-1185">Reference proteome</keyword>
<evidence type="ECO:0000313" key="2">
    <source>
        <dbReference type="Proteomes" id="UP000595896"/>
    </source>
</evidence>
<dbReference type="GeneID" id="77948183"/>
<name>A0A7T5QXP4_9CAUD</name>
<dbReference type="Proteomes" id="UP000595896">
    <property type="component" value="Segment"/>
</dbReference>
<sequence length="91" mass="10377">MKDIIRDMEIRTYSTNGRFVESESLTILYPSEVDLFVEAFVDATKSELDFAARLYRSQGKLAADDGVARTLRTNIAIRDPKTGRFLPWSTK</sequence>
<dbReference type="KEGG" id="vg:77948183"/>